<evidence type="ECO:0000256" key="12">
    <source>
        <dbReference type="ARBA" id="ARBA00041185"/>
    </source>
</evidence>
<evidence type="ECO:0000256" key="16">
    <source>
        <dbReference type="ARBA" id="ARBA00049966"/>
    </source>
</evidence>
<protein>
    <recommendedName>
        <fullName evidence="12">Probable peptidoglycan glycosyltransferase FtsW</fullName>
        <ecNumber evidence="14">2.4.99.28</ecNumber>
    </recommendedName>
    <alternativeName>
        <fullName evidence="13">Cell division protein FtsW</fullName>
    </alternativeName>
    <alternativeName>
        <fullName evidence="10">Cell wall polymerase</fullName>
    </alternativeName>
    <alternativeName>
        <fullName evidence="9">Peptidoglycan polymerase</fullName>
    </alternativeName>
</protein>
<keyword evidence="3" id="KW-0808">Transferase</keyword>
<evidence type="ECO:0000256" key="2">
    <source>
        <dbReference type="ARBA" id="ARBA00022676"/>
    </source>
</evidence>
<keyword evidence="8 17" id="KW-0472">Membrane</keyword>
<keyword evidence="2" id="KW-0328">Glycosyltransferase</keyword>
<evidence type="ECO:0000256" key="9">
    <source>
        <dbReference type="ARBA" id="ARBA00032370"/>
    </source>
</evidence>
<comment type="caution">
    <text evidence="18">The sequence shown here is derived from an EMBL/GenBank/DDBJ whole genome shotgun (WGS) entry which is preliminary data.</text>
</comment>
<sequence>MKKRKRQKKAKKPINFGHTIRNWQQRFKFFDGWLFLGIVIVMMFGCAMVYTASTNMATGSALNFFIKQAVFGVIAVIALITIYLFPINWESEQYRFFVNALTILLIFVLFITLMFGPVTSGAKGWLYFMGFGFQPVEYFKIALILYLSWRFSKTVRNYKAIPGGKTLRAKLWSVQNLTFPVAGMGLTALMPDLGGTVILGLIFLMISFTAGVGVGYLLTLVLLIIGTLLIMPILLPLLEQYGFLQTYQLARFEAYIDPWSVGDGAGHQLINSYYALSNGGFFGRGLGNSIQKLGLLPEPNTDFILAIIGEELGAIAVCALLIFMGVITLRLMWYGINTRNLHYRLILFGIAAYIIIQIFINLGGVTGLLPITGVTFPLISYGGSSLLSWGLTFGLAFNIIGKLRQEAYERGE</sequence>
<dbReference type="InterPro" id="IPR018365">
    <property type="entry name" value="Cell_cycle_FtsW-rel_CS"/>
</dbReference>
<evidence type="ECO:0000256" key="15">
    <source>
        <dbReference type="ARBA" id="ARBA00049902"/>
    </source>
</evidence>
<evidence type="ECO:0000256" key="8">
    <source>
        <dbReference type="ARBA" id="ARBA00023136"/>
    </source>
</evidence>
<evidence type="ECO:0000256" key="13">
    <source>
        <dbReference type="ARBA" id="ARBA00041418"/>
    </source>
</evidence>
<evidence type="ECO:0000256" key="10">
    <source>
        <dbReference type="ARBA" id="ARBA00033270"/>
    </source>
</evidence>
<dbReference type="PROSITE" id="PS00428">
    <property type="entry name" value="FTSW_RODA_SPOVE"/>
    <property type="match status" value="1"/>
</dbReference>
<comment type="similarity">
    <text evidence="11">Belongs to the SEDS family. FtsW subfamily.</text>
</comment>
<evidence type="ECO:0000256" key="4">
    <source>
        <dbReference type="ARBA" id="ARBA00022692"/>
    </source>
</evidence>
<feature type="transmembrane region" description="Helical" evidence="17">
    <location>
        <begin position="124"/>
        <end position="149"/>
    </location>
</feature>
<evidence type="ECO:0000256" key="17">
    <source>
        <dbReference type="SAM" id="Phobius"/>
    </source>
</evidence>
<evidence type="ECO:0000256" key="11">
    <source>
        <dbReference type="ARBA" id="ARBA00038053"/>
    </source>
</evidence>
<gene>
    <name evidence="18" type="ORF">OIT44_02155</name>
</gene>
<dbReference type="PANTHER" id="PTHR30474:SF2">
    <property type="entry name" value="PEPTIDOGLYCAN GLYCOSYLTRANSFERASE FTSW-RELATED"/>
    <property type="match status" value="1"/>
</dbReference>
<reference evidence="18 19" key="1">
    <citation type="submission" date="2022-10" db="EMBL/GenBank/DDBJ databases">
        <title>Weissella fermenti sp. nov., isolated from fermented cabbage.</title>
        <authorList>
            <person name="Lee J.K."/>
            <person name="Baek J.H."/>
            <person name="Choi D.G."/>
            <person name="Kim J.M."/>
            <person name="Jeon C.O."/>
        </authorList>
    </citation>
    <scope>NUCLEOTIDE SEQUENCE [LARGE SCALE GENOMIC DNA]</scope>
    <source>
        <strain evidence="18 19">KACC 18534</strain>
    </source>
</reference>
<keyword evidence="19" id="KW-1185">Reference proteome</keyword>
<dbReference type="EC" id="2.4.99.28" evidence="14"/>
<proteinExistence type="inferred from homology"/>
<evidence type="ECO:0000256" key="7">
    <source>
        <dbReference type="ARBA" id="ARBA00022989"/>
    </source>
</evidence>
<evidence type="ECO:0000256" key="14">
    <source>
        <dbReference type="ARBA" id="ARBA00044770"/>
    </source>
</evidence>
<accession>A0ABT3E3B0</accession>
<dbReference type="RefSeq" id="WP_213409471.1">
    <property type="nucleotide sequence ID" value="NZ_CP074441.1"/>
</dbReference>
<evidence type="ECO:0000256" key="1">
    <source>
        <dbReference type="ARBA" id="ARBA00004141"/>
    </source>
</evidence>
<name>A0ABT3E3B0_9LACO</name>
<dbReference type="EMBL" id="JAOZFE010000001">
    <property type="protein sequence ID" value="MCW0952872.1"/>
    <property type="molecule type" value="Genomic_DNA"/>
</dbReference>
<keyword evidence="7 17" id="KW-1133">Transmembrane helix</keyword>
<dbReference type="Pfam" id="PF01098">
    <property type="entry name" value="FTSW_RODA_SPOVE"/>
    <property type="match status" value="1"/>
</dbReference>
<comment type="catalytic activity">
    <reaction evidence="15">
        <text>[GlcNAc-(1-&gt;4)-Mur2Ac(oyl-L-Ala-gamma-D-Glu-L-Lys-D-Ala-D-Ala)](n)-di-trans,octa-cis-undecaprenyl diphosphate + beta-D-GlcNAc-(1-&gt;4)-Mur2Ac(oyl-L-Ala-gamma-D-Glu-L-Lys-D-Ala-D-Ala)-di-trans,octa-cis-undecaprenyl diphosphate = [GlcNAc-(1-&gt;4)-Mur2Ac(oyl-L-Ala-gamma-D-Glu-L-Lys-D-Ala-D-Ala)](n+1)-di-trans,octa-cis-undecaprenyl diphosphate + di-trans,octa-cis-undecaprenyl diphosphate + H(+)</text>
        <dbReference type="Rhea" id="RHEA:23708"/>
        <dbReference type="Rhea" id="RHEA-COMP:9602"/>
        <dbReference type="Rhea" id="RHEA-COMP:9603"/>
        <dbReference type="ChEBI" id="CHEBI:15378"/>
        <dbReference type="ChEBI" id="CHEBI:58405"/>
        <dbReference type="ChEBI" id="CHEBI:60033"/>
        <dbReference type="ChEBI" id="CHEBI:78435"/>
        <dbReference type="EC" id="2.4.99.28"/>
    </reaction>
</comment>
<dbReference type="InterPro" id="IPR001182">
    <property type="entry name" value="FtsW/RodA"/>
</dbReference>
<keyword evidence="5" id="KW-0133">Cell shape</keyword>
<dbReference type="Proteomes" id="UP001526225">
    <property type="component" value="Unassembled WGS sequence"/>
</dbReference>
<feature type="transmembrane region" description="Helical" evidence="17">
    <location>
        <begin position="33"/>
        <end position="52"/>
    </location>
</feature>
<comment type="function">
    <text evidence="16">Peptidoglycan polymerase that is essential for cell division.</text>
</comment>
<feature type="transmembrane region" description="Helical" evidence="17">
    <location>
        <begin position="312"/>
        <end position="333"/>
    </location>
</feature>
<keyword evidence="4 17" id="KW-0812">Transmembrane</keyword>
<feature type="transmembrane region" description="Helical" evidence="17">
    <location>
        <begin position="345"/>
        <end position="372"/>
    </location>
</feature>
<evidence type="ECO:0000256" key="5">
    <source>
        <dbReference type="ARBA" id="ARBA00022960"/>
    </source>
</evidence>
<feature type="transmembrane region" description="Helical" evidence="17">
    <location>
        <begin position="97"/>
        <end position="118"/>
    </location>
</feature>
<keyword evidence="6" id="KW-0573">Peptidoglycan synthesis</keyword>
<evidence type="ECO:0000256" key="3">
    <source>
        <dbReference type="ARBA" id="ARBA00022679"/>
    </source>
</evidence>
<evidence type="ECO:0000313" key="18">
    <source>
        <dbReference type="EMBL" id="MCW0952872.1"/>
    </source>
</evidence>
<feature type="transmembrane region" description="Helical" evidence="17">
    <location>
        <begin position="64"/>
        <end position="85"/>
    </location>
</feature>
<feature type="transmembrane region" description="Helical" evidence="17">
    <location>
        <begin position="169"/>
        <end position="187"/>
    </location>
</feature>
<dbReference type="PANTHER" id="PTHR30474">
    <property type="entry name" value="CELL CYCLE PROTEIN"/>
    <property type="match status" value="1"/>
</dbReference>
<comment type="subcellular location">
    <subcellularLocation>
        <location evidence="1">Membrane</location>
        <topology evidence="1">Multi-pass membrane protein</topology>
    </subcellularLocation>
</comment>
<organism evidence="18 19">
    <name type="scientific">Weissella ceti</name>
    <dbReference type="NCBI Taxonomy" id="759620"/>
    <lineage>
        <taxon>Bacteria</taxon>
        <taxon>Bacillati</taxon>
        <taxon>Bacillota</taxon>
        <taxon>Bacilli</taxon>
        <taxon>Lactobacillales</taxon>
        <taxon>Lactobacillaceae</taxon>
        <taxon>Weissella</taxon>
    </lineage>
</organism>
<evidence type="ECO:0000256" key="6">
    <source>
        <dbReference type="ARBA" id="ARBA00022984"/>
    </source>
</evidence>
<feature type="transmembrane region" description="Helical" evidence="17">
    <location>
        <begin position="378"/>
        <end position="400"/>
    </location>
</feature>
<feature type="transmembrane region" description="Helical" evidence="17">
    <location>
        <begin position="193"/>
        <end position="210"/>
    </location>
</feature>
<evidence type="ECO:0000313" key="19">
    <source>
        <dbReference type="Proteomes" id="UP001526225"/>
    </source>
</evidence>
<feature type="transmembrane region" description="Helical" evidence="17">
    <location>
        <begin position="217"/>
        <end position="238"/>
    </location>
</feature>